<dbReference type="InterPro" id="IPR025497">
    <property type="entry name" value="PatA-like_N"/>
</dbReference>
<evidence type="ECO:0000313" key="4">
    <source>
        <dbReference type="EMBL" id="NMF58802.1"/>
    </source>
</evidence>
<gene>
    <name evidence="4" type="ORF">HC246_12405</name>
</gene>
<dbReference type="InterPro" id="IPR001789">
    <property type="entry name" value="Sig_transdc_resp-reg_receiver"/>
</dbReference>
<dbReference type="Proteomes" id="UP000738376">
    <property type="component" value="Unassembled WGS sequence"/>
</dbReference>
<keyword evidence="1 2" id="KW-0597">Phosphoprotein</keyword>
<evidence type="ECO:0000313" key="5">
    <source>
        <dbReference type="Proteomes" id="UP000738376"/>
    </source>
</evidence>
<sequence length="422" mass="48002">MPKNQTQSSAKELLKSLESTKDGCIYVVRDRIRWAFYVKGGKLVYASHSLESFERLERHLRALSRELPNLDDKLRSQLRLMFDDPDPENAKYKVTSEILCIEYIAILWLVNEHHLPSNMASKLIARVIQEVIEAFLCLPNGEFKGIYYEHLLQDTYCSLSIDRILEVVEQRLKAWYDLGPTISSPYQCPYLVSQTSAAKRMSLETVHRLGRILRGFNFCQLGALLGKDPLAIARQLCPLVSDGSILLRDPLSPFDMLPRTYYLAPEEERENIEKLSETFTDETNAGDDISSISQVFTNQESKTWKIVCIDDSESMLSIISSYLGSEDFQVTLIQDSMKALMKINSIRPDLILLDIGMPSVDGYQLCTLIRKSSSLKDIPIVMVTGNKGIIDRARARIAGATDYLTKPFVQADLLKMMMRHLI</sequence>
<organism evidence="4 5">
    <name type="scientific">Pseudanabaena yagii GIHE-NHR1</name>
    <dbReference type="NCBI Taxonomy" id="2722753"/>
    <lineage>
        <taxon>Bacteria</taxon>
        <taxon>Bacillati</taxon>
        <taxon>Cyanobacteriota</taxon>
        <taxon>Cyanophyceae</taxon>
        <taxon>Pseudanabaenales</taxon>
        <taxon>Pseudanabaenaceae</taxon>
        <taxon>Pseudanabaena</taxon>
        <taxon>Pseudanabaena yagii</taxon>
    </lineage>
</organism>
<evidence type="ECO:0000256" key="2">
    <source>
        <dbReference type="PROSITE-ProRule" id="PRU00169"/>
    </source>
</evidence>
<accession>A0ABX1LRN4</accession>
<feature type="domain" description="Response regulatory" evidence="3">
    <location>
        <begin position="305"/>
        <end position="421"/>
    </location>
</feature>
<dbReference type="SUPFAM" id="SSF52172">
    <property type="entry name" value="CheY-like"/>
    <property type="match status" value="1"/>
</dbReference>
<reference evidence="4 5" key="1">
    <citation type="submission" date="2020-03" db="EMBL/GenBank/DDBJ databases">
        <title>Draft Genome Sequence of 2-Methylisoborneol Producing Pseudanabaena yagii Strain GIHE-NHR1 Isolated from North Han River in South Korea.</title>
        <authorList>
            <person name="Jeong J."/>
        </authorList>
    </citation>
    <scope>NUCLEOTIDE SEQUENCE [LARGE SCALE GENOMIC DNA]</scope>
    <source>
        <strain evidence="4 5">GIHE-NHR1</strain>
    </source>
</reference>
<dbReference type="Pfam" id="PF14332">
    <property type="entry name" value="DUF4388"/>
    <property type="match status" value="1"/>
</dbReference>
<keyword evidence="5" id="KW-1185">Reference proteome</keyword>
<dbReference type="PANTHER" id="PTHR44591">
    <property type="entry name" value="STRESS RESPONSE REGULATOR PROTEIN 1"/>
    <property type="match status" value="1"/>
</dbReference>
<feature type="modified residue" description="4-aspartylphosphate" evidence="2">
    <location>
        <position position="354"/>
    </location>
</feature>
<dbReference type="EMBL" id="JAAVJL010000001">
    <property type="protein sequence ID" value="NMF58802.1"/>
    <property type="molecule type" value="Genomic_DNA"/>
</dbReference>
<dbReference type="RefSeq" id="WP_169363656.1">
    <property type="nucleotide sequence ID" value="NZ_JAAVJL010000001.1"/>
</dbReference>
<dbReference type="Gene3D" id="3.40.50.2300">
    <property type="match status" value="1"/>
</dbReference>
<dbReference type="InterPro" id="IPR050595">
    <property type="entry name" value="Bact_response_regulator"/>
</dbReference>
<dbReference type="PIRSF" id="PIRSF005897">
    <property type="entry name" value="RR_PatA"/>
    <property type="match status" value="1"/>
</dbReference>
<protein>
    <submittedName>
        <fullName evidence="4">Response regulator</fullName>
    </submittedName>
</protein>
<evidence type="ECO:0000259" key="3">
    <source>
        <dbReference type="PROSITE" id="PS50110"/>
    </source>
</evidence>
<evidence type="ECO:0000256" key="1">
    <source>
        <dbReference type="ARBA" id="ARBA00022553"/>
    </source>
</evidence>
<dbReference type="PANTHER" id="PTHR44591:SF3">
    <property type="entry name" value="RESPONSE REGULATORY DOMAIN-CONTAINING PROTEIN"/>
    <property type="match status" value="1"/>
</dbReference>
<dbReference type="InterPro" id="IPR011006">
    <property type="entry name" value="CheY-like_superfamily"/>
</dbReference>
<dbReference type="Pfam" id="PF00072">
    <property type="entry name" value="Response_reg"/>
    <property type="match status" value="1"/>
</dbReference>
<dbReference type="SMART" id="SM00448">
    <property type="entry name" value="REC"/>
    <property type="match status" value="1"/>
</dbReference>
<name>A0ABX1LRN4_9CYAN</name>
<comment type="caution">
    <text evidence="4">The sequence shown here is derived from an EMBL/GenBank/DDBJ whole genome shotgun (WGS) entry which is preliminary data.</text>
</comment>
<dbReference type="InterPro" id="IPR024186">
    <property type="entry name" value="Sig_transdc_resp-reg_PatA"/>
</dbReference>
<proteinExistence type="predicted"/>
<dbReference type="PROSITE" id="PS50110">
    <property type="entry name" value="RESPONSE_REGULATORY"/>
    <property type="match status" value="1"/>
</dbReference>